<protein>
    <submittedName>
        <fullName evidence="1">Uncharacterized protein</fullName>
    </submittedName>
</protein>
<keyword evidence="2" id="KW-1185">Reference proteome</keyword>
<dbReference type="RefSeq" id="WP_116180818.1">
    <property type="nucleotide sequence ID" value="NZ_CP144376.1"/>
</dbReference>
<evidence type="ECO:0000313" key="1">
    <source>
        <dbReference type="EMBL" id="REH30992.1"/>
    </source>
</evidence>
<gene>
    <name evidence="1" type="ORF">BCF44_12215</name>
</gene>
<dbReference type="EMBL" id="QUNO01000022">
    <property type="protein sequence ID" value="REH30992.1"/>
    <property type="molecule type" value="Genomic_DNA"/>
</dbReference>
<evidence type="ECO:0000313" key="2">
    <source>
        <dbReference type="Proteomes" id="UP000256269"/>
    </source>
</evidence>
<proteinExistence type="predicted"/>
<reference evidence="1 2" key="1">
    <citation type="submission" date="2018-08" db="EMBL/GenBank/DDBJ databases">
        <title>Genomic Encyclopedia of Archaeal and Bacterial Type Strains, Phase II (KMG-II): from individual species to whole genera.</title>
        <authorList>
            <person name="Goeker M."/>
        </authorList>
    </citation>
    <scope>NUCLEOTIDE SEQUENCE [LARGE SCALE GENOMIC DNA]</scope>
    <source>
        <strain evidence="1 2">DSM 45791</strain>
    </source>
</reference>
<dbReference type="Proteomes" id="UP000256269">
    <property type="component" value="Unassembled WGS sequence"/>
</dbReference>
<comment type="caution">
    <text evidence="1">The sequence shown here is derived from an EMBL/GenBank/DDBJ whole genome shotgun (WGS) entry which is preliminary data.</text>
</comment>
<sequence>MQPDQDITIRATLTIRARRWSADIVGRPPLQRIKADDKTIEQACQRLADAVLDALPTLPAEHRDGLELDEIAAVRVLATTSRMIAAGPGDTLTAIPVPRLPDQTCLTVPLEQNLVEGRVRVSVDPDVAVLGGLAAVGPTLAVAEHALIAAIRGKLAVPPLADLGIVSLRLLRTTAFRFPVDTTCHRSAS</sequence>
<accession>A0A3E0GY62</accession>
<organism evidence="1 2">
    <name type="scientific">Kutzneria buriramensis</name>
    <dbReference type="NCBI Taxonomy" id="1045776"/>
    <lineage>
        <taxon>Bacteria</taxon>
        <taxon>Bacillati</taxon>
        <taxon>Actinomycetota</taxon>
        <taxon>Actinomycetes</taxon>
        <taxon>Pseudonocardiales</taxon>
        <taxon>Pseudonocardiaceae</taxon>
        <taxon>Kutzneria</taxon>
    </lineage>
</organism>
<name>A0A3E0GY62_9PSEU</name>
<dbReference type="AlphaFoldDB" id="A0A3E0GY62"/>